<keyword evidence="1" id="KW-0472">Membrane</keyword>
<dbReference type="EMBL" id="HBHY01014985">
    <property type="protein sequence ID" value="CAE0143985.1"/>
    <property type="molecule type" value="Transcribed_RNA"/>
</dbReference>
<accession>A0A7S3BVF1</accession>
<name>A0A7S3BVF1_9VIRI</name>
<keyword evidence="1" id="KW-0812">Transmembrane</keyword>
<evidence type="ECO:0000313" key="2">
    <source>
        <dbReference type="EMBL" id="CAE0143985.1"/>
    </source>
</evidence>
<sequence length="139" mass="15006">MPSPRSLSQGDHGHVFKALMTRIKNLEVNSSIFETYVEEFFLAQVEVDARCINATATLVASAEHYARMEAKRASEEARLREAVMLAAERRLTVLALEVARAESESARLALAAFVSALCACMAVAALVLQRVIGGGKALA</sequence>
<dbReference type="EMBL" id="HBHY01014986">
    <property type="protein sequence ID" value="CAE0143987.1"/>
    <property type="molecule type" value="Transcribed_RNA"/>
</dbReference>
<keyword evidence="1" id="KW-1133">Transmembrane helix</keyword>
<organism evidence="2">
    <name type="scientific">Prasinoderma singulare</name>
    <dbReference type="NCBI Taxonomy" id="676789"/>
    <lineage>
        <taxon>Eukaryota</taxon>
        <taxon>Viridiplantae</taxon>
        <taxon>Prasinodermophyta</taxon>
        <taxon>Prasinodermophyceae</taxon>
        <taxon>Prasinodermales</taxon>
        <taxon>Prasinodermaceae</taxon>
        <taxon>Prasinoderma</taxon>
    </lineage>
</organism>
<protein>
    <submittedName>
        <fullName evidence="2">Uncharacterized protein</fullName>
    </submittedName>
</protein>
<feature type="transmembrane region" description="Helical" evidence="1">
    <location>
        <begin position="108"/>
        <end position="128"/>
    </location>
</feature>
<evidence type="ECO:0000256" key="1">
    <source>
        <dbReference type="SAM" id="Phobius"/>
    </source>
</evidence>
<gene>
    <name evidence="2" type="ORF">PSIN1315_LOCUS9644</name>
    <name evidence="3" type="ORF">PSIN1315_LOCUS9645</name>
</gene>
<evidence type="ECO:0000313" key="3">
    <source>
        <dbReference type="EMBL" id="CAE0143987.1"/>
    </source>
</evidence>
<reference evidence="2" key="1">
    <citation type="submission" date="2021-01" db="EMBL/GenBank/DDBJ databases">
        <authorList>
            <person name="Corre E."/>
            <person name="Pelletier E."/>
            <person name="Niang G."/>
            <person name="Scheremetjew M."/>
            <person name="Finn R."/>
            <person name="Kale V."/>
            <person name="Holt S."/>
            <person name="Cochrane G."/>
            <person name="Meng A."/>
            <person name="Brown T."/>
            <person name="Cohen L."/>
        </authorList>
    </citation>
    <scope>NUCLEOTIDE SEQUENCE</scope>
    <source>
        <strain evidence="2">RCC927</strain>
    </source>
</reference>
<dbReference type="AlphaFoldDB" id="A0A7S3BVF1"/>
<proteinExistence type="predicted"/>